<evidence type="ECO:0000256" key="1">
    <source>
        <dbReference type="SAM" id="MobiDB-lite"/>
    </source>
</evidence>
<feature type="compositionally biased region" description="Basic and acidic residues" evidence="1">
    <location>
        <begin position="79"/>
        <end position="101"/>
    </location>
</feature>
<feature type="region of interest" description="Disordered" evidence="1">
    <location>
        <begin position="58"/>
        <end position="101"/>
    </location>
</feature>
<name>A0A7R9CHP5_TIMPO</name>
<dbReference type="AlphaFoldDB" id="A0A7R9CHP5"/>
<evidence type="ECO:0000313" key="2">
    <source>
        <dbReference type="EMBL" id="CAD7395960.1"/>
    </source>
</evidence>
<dbReference type="EMBL" id="OD000136">
    <property type="protein sequence ID" value="CAD7395960.1"/>
    <property type="molecule type" value="Genomic_DNA"/>
</dbReference>
<gene>
    <name evidence="2" type="ORF">TPSB3V08_LOCUS419</name>
</gene>
<reference evidence="2" key="1">
    <citation type="submission" date="2020-11" db="EMBL/GenBank/DDBJ databases">
        <authorList>
            <person name="Tran Van P."/>
        </authorList>
    </citation>
    <scope>NUCLEOTIDE SEQUENCE</scope>
</reference>
<proteinExistence type="predicted"/>
<accession>A0A7R9CHP5</accession>
<organism evidence="2">
    <name type="scientific">Timema poppense</name>
    <name type="common">Walking stick</name>
    <dbReference type="NCBI Taxonomy" id="170557"/>
    <lineage>
        <taxon>Eukaryota</taxon>
        <taxon>Metazoa</taxon>
        <taxon>Ecdysozoa</taxon>
        <taxon>Arthropoda</taxon>
        <taxon>Hexapoda</taxon>
        <taxon>Insecta</taxon>
        <taxon>Pterygota</taxon>
        <taxon>Neoptera</taxon>
        <taxon>Polyneoptera</taxon>
        <taxon>Phasmatodea</taxon>
        <taxon>Timematodea</taxon>
        <taxon>Timematoidea</taxon>
        <taxon>Timematidae</taxon>
        <taxon>Timema</taxon>
    </lineage>
</organism>
<protein>
    <submittedName>
        <fullName evidence="2">Uncharacterized protein</fullName>
    </submittedName>
</protein>
<sequence>MEKSWFESRFDLPKRTKNARRVVNDTLLTLSRVDERERKSREQWWLIRRATAFVLDTPTMPKESTARKSRALVTQPYQADEKTTTKEHNEVAWERFPSKRK</sequence>